<dbReference type="OrthoDB" id="9803736at2"/>
<proteinExistence type="predicted"/>
<name>B1ZD01_METPB</name>
<dbReference type="AlphaFoldDB" id="B1ZD01"/>
<feature type="compositionally biased region" description="Basic and acidic residues" evidence="1">
    <location>
        <begin position="63"/>
        <end position="87"/>
    </location>
</feature>
<feature type="region of interest" description="Disordered" evidence="1">
    <location>
        <begin position="1"/>
        <end position="102"/>
    </location>
</feature>
<evidence type="ECO:0000313" key="3">
    <source>
        <dbReference type="Proteomes" id="UP000007136"/>
    </source>
</evidence>
<organism evidence="2 3">
    <name type="scientific">Methylorubrum populi (strain ATCC BAA-705 / NCIMB 13946 / BJ001)</name>
    <name type="common">Methylobacterium populi</name>
    <dbReference type="NCBI Taxonomy" id="441620"/>
    <lineage>
        <taxon>Bacteria</taxon>
        <taxon>Pseudomonadati</taxon>
        <taxon>Pseudomonadota</taxon>
        <taxon>Alphaproteobacteria</taxon>
        <taxon>Hyphomicrobiales</taxon>
        <taxon>Methylobacteriaceae</taxon>
        <taxon>Methylorubrum</taxon>
    </lineage>
</organism>
<feature type="compositionally biased region" description="Acidic residues" evidence="1">
    <location>
        <begin position="51"/>
        <end position="62"/>
    </location>
</feature>
<dbReference type="RefSeq" id="WP_012454592.1">
    <property type="nucleotide sequence ID" value="NC_010725.1"/>
</dbReference>
<dbReference type="STRING" id="441620.Mpop_2715"/>
<feature type="compositionally biased region" description="Basic and acidic residues" evidence="1">
    <location>
        <begin position="175"/>
        <end position="190"/>
    </location>
</feature>
<dbReference type="Proteomes" id="UP000007136">
    <property type="component" value="Chromosome"/>
</dbReference>
<evidence type="ECO:0000256" key="1">
    <source>
        <dbReference type="SAM" id="MobiDB-lite"/>
    </source>
</evidence>
<protein>
    <submittedName>
        <fullName evidence="2">Uncharacterized protein</fullName>
    </submittedName>
</protein>
<feature type="compositionally biased region" description="Polar residues" evidence="1">
    <location>
        <begin position="1"/>
        <end position="12"/>
    </location>
</feature>
<accession>B1ZD01</accession>
<dbReference type="KEGG" id="mpo:Mpop_2715"/>
<gene>
    <name evidence="2" type="ordered locus">Mpop_2715</name>
</gene>
<dbReference type="EMBL" id="CP001029">
    <property type="protein sequence ID" value="ACB80870.1"/>
    <property type="molecule type" value="Genomic_DNA"/>
</dbReference>
<feature type="region of interest" description="Disordered" evidence="1">
    <location>
        <begin position="328"/>
        <end position="352"/>
    </location>
</feature>
<reference evidence="2" key="1">
    <citation type="submission" date="2008-04" db="EMBL/GenBank/DDBJ databases">
        <title>Complete sequence of chromosome of Methylobacterium populi BJ001.</title>
        <authorList>
            <consortium name="US DOE Joint Genome Institute"/>
            <person name="Copeland A."/>
            <person name="Lucas S."/>
            <person name="Lapidus A."/>
            <person name="Glavina del Rio T."/>
            <person name="Dalin E."/>
            <person name="Tice H."/>
            <person name="Bruce D."/>
            <person name="Goodwin L."/>
            <person name="Pitluck S."/>
            <person name="Chertkov O."/>
            <person name="Brettin T."/>
            <person name="Detter J.C."/>
            <person name="Han C."/>
            <person name="Kuske C.R."/>
            <person name="Schmutz J."/>
            <person name="Larimer F."/>
            <person name="Land M."/>
            <person name="Hauser L."/>
            <person name="Kyrpides N."/>
            <person name="Mikhailova N."/>
            <person name="Marx C."/>
            <person name="Richardson P."/>
        </authorList>
    </citation>
    <scope>NUCLEOTIDE SEQUENCE [LARGE SCALE GENOMIC DNA]</scope>
    <source>
        <strain evidence="2">BJ001</strain>
    </source>
</reference>
<evidence type="ECO:0000313" key="2">
    <source>
        <dbReference type="EMBL" id="ACB80870.1"/>
    </source>
</evidence>
<dbReference type="HOGENOM" id="CLU_735304_0_0_5"/>
<feature type="region of interest" description="Disordered" evidence="1">
    <location>
        <begin position="158"/>
        <end position="198"/>
    </location>
</feature>
<sequence>MTDRATNPTTDAQHIEGDAGDIPEFLRRPRSAATSSEAVPDPSALPADQPEPGDDDFQEDEEAPHQRVARERAAETRAAEEALEREASGGATAEDVLGFNGQPVIVGDPAIVRFGTKRNQTEKSGTLLKIEDAKNVRVRLVGSKDPLGEVFPVQRVSTEPVNGGKPLTSKAAQRKAADHAHHMTEFREASGGRAARPSDGFAHAQAAADEEEAPLPKKMLRKGDNGGVSEMTILRHVGVIRAAKEAVASATGKLREKMKKAKDDGVDPKVLNKILDELRMSPDELTDSINRENDYRRAVHLPAAGHIHIFGEEDRDTHEKRLAHAREEGYRAGYRGADKSSNPYPDENDQCHQAWNDKWSEAQGHLLGKGLKELRQ</sequence>